<keyword evidence="3" id="KW-1133">Transmembrane helix</keyword>
<feature type="domain" description="Signal transduction histidine kinase internal region" evidence="4">
    <location>
        <begin position="518"/>
        <end position="596"/>
    </location>
</feature>
<protein>
    <submittedName>
        <fullName evidence="5">Tetratricopeptide repeat-containing protein</fullName>
    </submittedName>
</protein>
<dbReference type="EMBL" id="FNQK01000022">
    <property type="protein sequence ID" value="SEA64384.1"/>
    <property type="molecule type" value="Genomic_DNA"/>
</dbReference>
<reference evidence="5 6" key="1">
    <citation type="submission" date="2016-10" db="EMBL/GenBank/DDBJ databases">
        <authorList>
            <person name="de Groot N.N."/>
        </authorList>
    </citation>
    <scope>NUCLEOTIDE SEQUENCE [LARGE SCALE GENOMIC DNA]</scope>
    <source>
        <strain evidence="5 6">DSM 23842</strain>
    </source>
</reference>
<dbReference type="OrthoDB" id="6190788at2"/>
<evidence type="ECO:0000256" key="2">
    <source>
        <dbReference type="SAM" id="Coils"/>
    </source>
</evidence>
<accession>A0A1H4CVP7</accession>
<keyword evidence="3" id="KW-0812">Transmembrane</keyword>
<dbReference type="Pfam" id="PF13181">
    <property type="entry name" value="TPR_8"/>
    <property type="match status" value="2"/>
</dbReference>
<feature type="coiled-coil region" evidence="2">
    <location>
        <begin position="443"/>
        <end position="470"/>
    </location>
</feature>
<dbReference type="AlphaFoldDB" id="A0A1H4CVP7"/>
<dbReference type="Gene3D" id="3.30.565.10">
    <property type="entry name" value="Histidine kinase-like ATPase, C-terminal domain"/>
    <property type="match status" value="1"/>
</dbReference>
<keyword evidence="6" id="KW-1185">Reference proteome</keyword>
<dbReference type="InterPro" id="IPR008969">
    <property type="entry name" value="CarboxyPept-like_regulatory"/>
</dbReference>
<keyword evidence="2" id="KW-0175">Coiled coil</keyword>
<feature type="repeat" description="TPR" evidence="1">
    <location>
        <begin position="232"/>
        <end position="265"/>
    </location>
</feature>
<evidence type="ECO:0000313" key="6">
    <source>
        <dbReference type="Proteomes" id="UP000198846"/>
    </source>
</evidence>
<dbReference type="InterPro" id="IPR011990">
    <property type="entry name" value="TPR-like_helical_dom_sf"/>
</dbReference>
<dbReference type="InterPro" id="IPR010559">
    <property type="entry name" value="Sig_transdc_His_kin_internal"/>
</dbReference>
<dbReference type="InterPro" id="IPR050640">
    <property type="entry name" value="Bact_2-comp_sensor_kinase"/>
</dbReference>
<dbReference type="InterPro" id="IPR036890">
    <property type="entry name" value="HATPase_C_sf"/>
</dbReference>
<dbReference type="Proteomes" id="UP000198846">
    <property type="component" value="Unassembled WGS sequence"/>
</dbReference>
<evidence type="ECO:0000259" key="4">
    <source>
        <dbReference type="Pfam" id="PF06580"/>
    </source>
</evidence>
<gene>
    <name evidence="5" type="ORF">SAMN04487990_12225</name>
</gene>
<dbReference type="PANTHER" id="PTHR34220:SF7">
    <property type="entry name" value="SENSOR HISTIDINE KINASE YPDA"/>
    <property type="match status" value="1"/>
</dbReference>
<dbReference type="SUPFAM" id="SSF48452">
    <property type="entry name" value="TPR-like"/>
    <property type="match status" value="2"/>
</dbReference>
<feature type="transmembrane region" description="Helical" evidence="3">
    <location>
        <begin position="483"/>
        <end position="503"/>
    </location>
</feature>
<dbReference type="SUPFAM" id="SSF49464">
    <property type="entry name" value="Carboxypeptidase regulatory domain-like"/>
    <property type="match status" value="1"/>
</dbReference>
<dbReference type="PROSITE" id="PS50005">
    <property type="entry name" value="TPR"/>
    <property type="match status" value="1"/>
</dbReference>
<dbReference type="Pfam" id="PF13174">
    <property type="entry name" value="TPR_6"/>
    <property type="match status" value="1"/>
</dbReference>
<dbReference type="RefSeq" id="WP_092136349.1">
    <property type="nucleotide sequence ID" value="NZ_FNQK01000022.1"/>
</dbReference>
<dbReference type="PANTHER" id="PTHR34220">
    <property type="entry name" value="SENSOR HISTIDINE KINASE YPDA"/>
    <property type="match status" value="1"/>
</dbReference>
<keyword evidence="1" id="KW-0802">TPR repeat</keyword>
<proteinExistence type="predicted"/>
<dbReference type="GO" id="GO:0016020">
    <property type="term" value="C:membrane"/>
    <property type="evidence" value="ECO:0007669"/>
    <property type="project" value="InterPro"/>
</dbReference>
<name>A0A1H4CVP7_BIZPA</name>
<dbReference type="Gene3D" id="1.25.40.10">
    <property type="entry name" value="Tetratricopeptide repeat domain"/>
    <property type="match status" value="2"/>
</dbReference>
<organism evidence="5 6">
    <name type="scientific">Bizionia paragorgiae</name>
    <dbReference type="NCBI Taxonomy" id="283786"/>
    <lineage>
        <taxon>Bacteria</taxon>
        <taxon>Pseudomonadati</taxon>
        <taxon>Bacteroidota</taxon>
        <taxon>Flavobacteriia</taxon>
        <taxon>Flavobacteriales</taxon>
        <taxon>Flavobacteriaceae</taxon>
        <taxon>Bizionia</taxon>
    </lineage>
</organism>
<evidence type="ECO:0000256" key="1">
    <source>
        <dbReference type="PROSITE-ProRule" id="PRU00339"/>
    </source>
</evidence>
<dbReference type="SUPFAM" id="SSF55874">
    <property type="entry name" value="ATPase domain of HSP90 chaperone/DNA topoisomerase II/histidine kinase"/>
    <property type="match status" value="1"/>
</dbReference>
<evidence type="ECO:0000313" key="5">
    <source>
        <dbReference type="EMBL" id="SEA64384.1"/>
    </source>
</evidence>
<dbReference type="InterPro" id="IPR019734">
    <property type="entry name" value="TPR_rpt"/>
</dbReference>
<dbReference type="GO" id="GO:0000155">
    <property type="term" value="F:phosphorelay sensor kinase activity"/>
    <property type="evidence" value="ECO:0007669"/>
    <property type="project" value="InterPro"/>
</dbReference>
<dbReference type="SMART" id="SM00028">
    <property type="entry name" value="TPR"/>
    <property type="match status" value="5"/>
</dbReference>
<dbReference type="STRING" id="283786.SAMN04487990_12225"/>
<sequence length="730" mass="83579">MIYIKYILWVLLLTVSLVDVQAQTIPQRSQVTQNGFTLKGLVRDSETHSPIRGVNIQGNNGGYASSNFEGKFLIEVRIGDELIISHKDFETIYYSVNSTDDLTIDVRPADQQRPTQSYSAKNNIPFKSVIDSAKFYKNISAEKSIQFIAESISKSNSTHQNAEAFEVLADVYSYWKQYDLAVSNYRISLNNVNTVSVQLKLAQAYYLNKNYQESIAVYEQLTKAKLSETVLSDVYEGLGDVLSTTKQHQKAITAYKKGLAIAKRSLITPKITDLNSKIAQTYSASGALSEAESYYKSSLDLATKENKERAVKEKLKVADFNSANQAYSNEIKLRKESLHVIEAIEADTIIDNESDYTLQKQHYKIGNAYYLKKEYDAAIPYLQQSIIEADKRKDLVVEKDAKRKLSEVYRDAGEFEKALKAYEDYTQSVEKLYIKKEQQITQAARFSKNIAEQQNRIESLESDRQLSESRYQLNQEQNKRQTLIIYSLIGGVLLLLLVAYVMFKFIKQQKLANNLLALKSLRSQMNPHFIFNALNSVNSFIATNDERTANKYLSDFSKLMRAVLENSEENFIPLSKEIELIELYTKLEHFRFKDKFEYSLTVDEKIVVSDYTIPPMLLQPYIENAVWHGLRYKKEKGHLTIEIQKQSHDTITIRITDDGIGRKQSKALKTHNQKKQNSKGMGNIEKRVSILNAMYKDKVDVLITDFNTEGDTGTQVIVTLKKDDRKLKNI</sequence>
<evidence type="ECO:0000256" key="3">
    <source>
        <dbReference type="SAM" id="Phobius"/>
    </source>
</evidence>
<keyword evidence="3" id="KW-0472">Membrane</keyword>
<dbReference type="Pfam" id="PF06580">
    <property type="entry name" value="His_kinase"/>
    <property type="match status" value="1"/>
</dbReference>